<dbReference type="InterPro" id="IPR020846">
    <property type="entry name" value="MFS_dom"/>
</dbReference>
<dbReference type="PANTHER" id="PTHR16172:SF30">
    <property type="entry name" value="SUGAR BABY, ISOFORM C"/>
    <property type="match status" value="1"/>
</dbReference>
<evidence type="ECO:0000256" key="1">
    <source>
        <dbReference type="ARBA" id="ARBA00004141"/>
    </source>
</evidence>
<feature type="transmembrane region" description="Helical" evidence="7">
    <location>
        <begin position="12"/>
        <end position="32"/>
    </location>
</feature>
<evidence type="ECO:0000313" key="9">
    <source>
        <dbReference type="EMBL" id="JAQ02641.1"/>
    </source>
</evidence>
<feature type="region of interest" description="Disordered" evidence="6">
    <location>
        <begin position="563"/>
        <end position="599"/>
    </location>
</feature>
<reference evidence="9" key="1">
    <citation type="journal article" date="2016" name="Gigascience">
        <title>De novo construction of an expanded transcriptome assembly for the western tarnished plant bug, Lygus hesperus.</title>
        <authorList>
            <person name="Tassone E.E."/>
            <person name="Geib S.M."/>
            <person name="Hall B."/>
            <person name="Fabrick J.A."/>
            <person name="Brent C.S."/>
            <person name="Hull J.J."/>
        </authorList>
    </citation>
    <scope>NUCLEOTIDE SEQUENCE</scope>
</reference>
<accession>A0A146L256</accession>
<comment type="similarity">
    <text evidence="2">Belongs to the major facilitator superfamily. MFSD6 family.</text>
</comment>
<dbReference type="GO" id="GO:0016020">
    <property type="term" value="C:membrane"/>
    <property type="evidence" value="ECO:0007669"/>
    <property type="project" value="UniProtKB-SubCell"/>
</dbReference>
<comment type="subcellular location">
    <subcellularLocation>
        <location evidence="1">Membrane</location>
        <topology evidence="1">Multi-pass membrane protein</topology>
    </subcellularLocation>
</comment>
<proteinExistence type="inferred from homology"/>
<dbReference type="PROSITE" id="PS50850">
    <property type="entry name" value="MFS"/>
    <property type="match status" value="1"/>
</dbReference>
<keyword evidence="4 7" id="KW-1133">Transmembrane helix</keyword>
<dbReference type="Gene3D" id="1.20.1250.20">
    <property type="entry name" value="MFS general substrate transporter like domains"/>
    <property type="match status" value="3"/>
</dbReference>
<feature type="transmembrane region" description="Helical" evidence="7">
    <location>
        <begin position="38"/>
        <end position="60"/>
    </location>
</feature>
<evidence type="ECO:0000256" key="4">
    <source>
        <dbReference type="ARBA" id="ARBA00022989"/>
    </source>
</evidence>
<feature type="domain" description="Major facilitator superfamily (MFS) profile" evidence="8">
    <location>
        <begin position="371"/>
        <end position="599"/>
    </location>
</feature>
<feature type="transmembrane region" description="Helical" evidence="7">
    <location>
        <begin position="504"/>
        <end position="526"/>
    </location>
</feature>
<feature type="transmembrane region" description="Helical" evidence="7">
    <location>
        <begin position="413"/>
        <end position="435"/>
    </location>
</feature>
<dbReference type="AlphaFoldDB" id="A0A146L256"/>
<evidence type="ECO:0000256" key="7">
    <source>
        <dbReference type="SAM" id="Phobius"/>
    </source>
</evidence>
<dbReference type="Pfam" id="PF12832">
    <property type="entry name" value="MFS_1_like"/>
    <property type="match status" value="1"/>
</dbReference>
<name>A0A146L256_LYGHE</name>
<evidence type="ECO:0000256" key="6">
    <source>
        <dbReference type="SAM" id="MobiDB-lite"/>
    </source>
</evidence>
<evidence type="ECO:0000259" key="8">
    <source>
        <dbReference type="PROSITE" id="PS50850"/>
    </source>
</evidence>
<dbReference type="EMBL" id="GDHC01015988">
    <property type="protein sequence ID" value="JAQ02641.1"/>
    <property type="molecule type" value="Transcribed_RNA"/>
</dbReference>
<dbReference type="GO" id="GO:0022857">
    <property type="term" value="F:transmembrane transporter activity"/>
    <property type="evidence" value="ECO:0007669"/>
    <property type="project" value="InterPro"/>
</dbReference>
<dbReference type="SUPFAM" id="SSF103473">
    <property type="entry name" value="MFS general substrate transporter"/>
    <property type="match status" value="1"/>
</dbReference>
<keyword evidence="5 7" id="KW-0472">Membrane</keyword>
<sequence length="599" mass="66321">MAINRKLLPIKAHFFFSLAGAAPVYPFIPLIIKELGFSATITGIINTIVPVLCMAAKPLAGSIADKFKIHKYLLIFLILSSAAVMMSLRLLSPLPMHSHVDLVCDPNSTHILIHTSKANDECFVRSLSSSLNNTRLECQFLAQHHQGKFIDALGHNETMNGTGSDANHSDERLVSPTQVNLENGRKQDENTIALQVKTLAKNFHVWSLPSCEGEAKMTGSLHCPNPLLHEIVTEVRIPDDEVVRYHQFWYLLLIILGVRVIGSCCENLTDSVCFKLLKENPYNYGMQRMWGAAGWGLVSAVSGYLVDIMSEGKATSDRSIGFYLSAALIIVDAIICLTCIKVNDDSTKKRTANIWSNVGKLLGENPKFLVFLMLVVSCGIFNSLLWNFLFWFIEEIAKEDGCGDNSKVQTLNGLVLAVNCYLGEMPFFFFSGWFLKKIGYEHCMSLVLIAFGIRFVAYYFLTNPWWILPIEVLNGFTFGLFYSTMTTYANALTPPGLEGTMQGLVSATFEGIGLAAGSLLGGYLFDRLGGRTLFLYSGAASIFLAAAHCLLVLTWMTSGVSSPPDADEDSDDYHAQDIMRISPGQHNDEEEFNEDKMKT</sequence>
<feature type="transmembrane region" description="Helical" evidence="7">
    <location>
        <begin position="442"/>
        <end position="461"/>
    </location>
</feature>
<evidence type="ECO:0000256" key="3">
    <source>
        <dbReference type="ARBA" id="ARBA00022692"/>
    </source>
</evidence>
<protein>
    <submittedName>
        <fullName evidence="9">Major facilitator superfamily domain-containing protein 6</fullName>
    </submittedName>
</protein>
<evidence type="ECO:0000256" key="2">
    <source>
        <dbReference type="ARBA" id="ARBA00005241"/>
    </source>
</evidence>
<keyword evidence="3 7" id="KW-0812">Transmembrane</keyword>
<feature type="transmembrane region" description="Helical" evidence="7">
    <location>
        <begin position="320"/>
        <end position="340"/>
    </location>
</feature>
<dbReference type="InterPro" id="IPR024989">
    <property type="entry name" value="MFS_assoc_dom"/>
</dbReference>
<feature type="transmembrane region" description="Helical" evidence="7">
    <location>
        <begin position="368"/>
        <end position="393"/>
    </location>
</feature>
<gene>
    <name evidence="9" type="primary">Mfsd6_7</name>
    <name evidence="9" type="ORF">g.43075</name>
</gene>
<dbReference type="PANTHER" id="PTHR16172">
    <property type="entry name" value="MAJOR FACILITATOR SUPERFAMILY DOMAIN-CONTAINING PROTEIN 6-LIKE"/>
    <property type="match status" value="1"/>
</dbReference>
<dbReference type="InterPro" id="IPR036259">
    <property type="entry name" value="MFS_trans_sf"/>
</dbReference>
<feature type="transmembrane region" description="Helical" evidence="7">
    <location>
        <begin position="533"/>
        <end position="556"/>
    </location>
</feature>
<evidence type="ECO:0000256" key="5">
    <source>
        <dbReference type="ARBA" id="ARBA00023136"/>
    </source>
</evidence>
<dbReference type="CDD" id="cd17335">
    <property type="entry name" value="MFS_MFSD6"/>
    <property type="match status" value="1"/>
</dbReference>
<dbReference type="InterPro" id="IPR051717">
    <property type="entry name" value="MFS_MFSD6"/>
</dbReference>
<feature type="transmembrane region" description="Helical" evidence="7">
    <location>
        <begin position="72"/>
        <end position="91"/>
    </location>
</feature>
<feature type="transmembrane region" description="Helical" evidence="7">
    <location>
        <begin position="289"/>
        <end position="308"/>
    </location>
</feature>
<organism evidence="9">
    <name type="scientific">Lygus hesperus</name>
    <name type="common">Western plant bug</name>
    <dbReference type="NCBI Taxonomy" id="30085"/>
    <lineage>
        <taxon>Eukaryota</taxon>
        <taxon>Metazoa</taxon>
        <taxon>Ecdysozoa</taxon>
        <taxon>Arthropoda</taxon>
        <taxon>Hexapoda</taxon>
        <taxon>Insecta</taxon>
        <taxon>Pterygota</taxon>
        <taxon>Neoptera</taxon>
        <taxon>Paraneoptera</taxon>
        <taxon>Hemiptera</taxon>
        <taxon>Heteroptera</taxon>
        <taxon>Panheteroptera</taxon>
        <taxon>Cimicomorpha</taxon>
        <taxon>Miridae</taxon>
        <taxon>Mirini</taxon>
        <taxon>Lygus</taxon>
    </lineage>
</organism>